<dbReference type="Gene3D" id="2.40.50.140">
    <property type="entry name" value="Nucleic acid-binding proteins"/>
    <property type="match status" value="1"/>
</dbReference>
<comment type="caution">
    <text evidence="1">The sequence shown here is derived from an EMBL/GenBank/DDBJ whole genome shotgun (WGS) entry which is preliminary data.</text>
</comment>
<dbReference type="GO" id="GO:0006260">
    <property type="term" value="P:DNA replication"/>
    <property type="evidence" value="ECO:0007669"/>
    <property type="project" value="InterPro"/>
</dbReference>
<dbReference type="NCBIfam" id="TIGR00621">
    <property type="entry name" value="ssb"/>
    <property type="match status" value="1"/>
</dbReference>
<dbReference type="OMA" id="TEWIPIK"/>
<dbReference type="InterPro" id="IPR012340">
    <property type="entry name" value="NA-bd_OB-fold"/>
</dbReference>
<keyword evidence="1" id="KW-0238">DNA-binding</keyword>
<evidence type="ECO:0000313" key="2">
    <source>
        <dbReference type="Proteomes" id="UP000405656"/>
    </source>
</evidence>
<dbReference type="RefSeq" id="WP_012662276.1">
    <property type="nucleotide sequence ID" value="NZ_AP028379.1"/>
</dbReference>
<organism evidence="1 2">
    <name type="scientific">Campylobacter lari</name>
    <dbReference type="NCBI Taxonomy" id="201"/>
    <lineage>
        <taxon>Bacteria</taxon>
        <taxon>Pseudomonadati</taxon>
        <taxon>Campylobacterota</taxon>
        <taxon>Epsilonproteobacteria</taxon>
        <taxon>Campylobacterales</taxon>
        <taxon>Campylobacteraceae</taxon>
        <taxon>Campylobacter</taxon>
    </lineage>
</organism>
<dbReference type="SUPFAM" id="SSF50249">
    <property type="entry name" value="Nucleic acid-binding proteins"/>
    <property type="match status" value="1"/>
</dbReference>
<dbReference type="CDD" id="cd04496">
    <property type="entry name" value="SSB_OBF"/>
    <property type="match status" value="1"/>
</dbReference>
<gene>
    <name evidence="1" type="ORF">YZ36_07190</name>
</gene>
<name>A0A6N4YBN0_CAMLA</name>
<reference evidence="1 2" key="1">
    <citation type="submission" date="2018-05" db="EMBL/GenBank/DDBJ databases">
        <authorList>
            <consortium name="PulseNet: The National Subtyping Network for Foodborne Disease Surveillance"/>
            <person name="Tarr C.L."/>
            <person name="Trees E."/>
            <person name="Katz L.S."/>
            <person name="Carleton-Romer H.A."/>
            <person name="Stroika S."/>
            <person name="Kucerova Z."/>
            <person name="Roache K.F."/>
            <person name="Sabol A.L."/>
            <person name="Besser J."/>
            <person name="Gerner-Smidt P."/>
        </authorList>
    </citation>
    <scope>NUCLEOTIDE SEQUENCE [LARGE SCALE GENOMIC DNA]</scope>
    <source>
        <strain evidence="1 2">20110455</strain>
    </source>
</reference>
<dbReference type="PANTHER" id="PTHR10302:SF0">
    <property type="entry name" value="SINGLE-STRANDED DNA-BINDING PROTEIN, MITOCHONDRIAL"/>
    <property type="match status" value="1"/>
</dbReference>
<proteinExistence type="predicted"/>
<dbReference type="AlphaFoldDB" id="A0A6N4YBN0"/>
<accession>A0A6N4YBN0</accession>
<dbReference type="Proteomes" id="UP000405656">
    <property type="component" value="Unassembled WGS sequence"/>
</dbReference>
<dbReference type="Pfam" id="PF00436">
    <property type="entry name" value="SSB"/>
    <property type="match status" value="1"/>
</dbReference>
<dbReference type="InterPro" id="IPR011344">
    <property type="entry name" value="ssDNA-bd"/>
</dbReference>
<dbReference type="GO" id="GO:0003697">
    <property type="term" value="F:single-stranded DNA binding"/>
    <property type="evidence" value="ECO:0007669"/>
    <property type="project" value="InterPro"/>
</dbReference>
<dbReference type="InterPro" id="IPR000424">
    <property type="entry name" value="Primosome_PriB/ssb"/>
</dbReference>
<dbReference type="EMBL" id="AACCWZ010000012">
    <property type="protein sequence ID" value="EAK0451752.1"/>
    <property type="molecule type" value="Genomic_DNA"/>
</dbReference>
<dbReference type="GO" id="GO:0009295">
    <property type="term" value="C:nucleoid"/>
    <property type="evidence" value="ECO:0007669"/>
    <property type="project" value="TreeGrafter"/>
</dbReference>
<evidence type="ECO:0000313" key="1">
    <source>
        <dbReference type="EMBL" id="EAK0451752.1"/>
    </source>
</evidence>
<dbReference type="PROSITE" id="PS50935">
    <property type="entry name" value="SSB"/>
    <property type="match status" value="1"/>
</dbReference>
<dbReference type="PIRSF" id="PIRSF002070">
    <property type="entry name" value="SSB"/>
    <property type="match status" value="1"/>
</dbReference>
<dbReference type="PANTHER" id="PTHR10302">
    <property type="entry name" value="SINGLE-STRANDED DNA-BINDING PROTEIN"/>
    <property type="match status" value="1"/>
</dbReference>
<protein>
    <submittedName>
        <fullName evidence="1">Single-stranded DNA-binding protein</fullName>
    </submittedName>
</protein>
<sequence length="136" mass="15646">MNEVVLCGFLGKDWEVSQGKKELLAKNSLAITTITKKANEEIKHTDWIPLVVFGTNRVNALANYLKKGDKFLCKGRIFTSVYEDENQNKRTGFQVIVDNFEFVHQKEKQNIDHQATKEDNSVENFAQTDNMEEEAF</sequence>